<feature type="transmembrane region" description="Helical" evidence="1">
    <location>
        <begin position="12"/>
        <end position="33"/>
    </location>
</feature>
<feature type="domain" description="DUF4064" evidence="2">
    <location>
        <begin position="7"/>
        <end position="123"/>
    </location>
</feature>
<organism evidence="3 4">
    <name type="scientific">Planococcus salinus</name>
    <dbReference type="NCBI Taxonomy" id="1848460"/>
    <lineage>
        <taxon>Bacteria</taxon>
        <taxon>Bacillati</taxon>
        <taxon>Bacillota</taxon>
        <taxon>Bacilli</taxon>
        <taxon>Bacillales</taxon>
        <taxon>Caryophanaceae</taxon>
        <taxon>Planococcus</taxon>
    </lineage>
</organism>
<feature type="transmembrane region" description="Helical" evidence="1">
    <location>
        <begin position="80"/>
        <end position="101"/>
    </location>
</feature>
<keyword evidence="1" id="KW-0472">Membrane</keyword>
<evidence type="ECO:0000313" key="4">
    <source>
        <dbReference type="Proteomes" id="UP000275473"/>
    </source>
</evidence>
<dbReference type="EMBL" id="RIAX01000012">
    <property type="protein sequence ID" value="RNF38540.1"/>
    <property type="molecule type" value="Genomic_DNA"/>
</dbReference>
<gene>
    <name evidence="3" type="ORF">EEX84_13835</name>
</gene>
<sequence>MNSNKINRTGERILGIIGAVFNVLVIFLMIFLLTSLSGFEGSPEQQQLEQEIMNDPALSDPEEAQMVVDAVNVFIGGSGIVFWVIIAILVISTIFAILAIVNLKGDRNPRLAGLFFILAGVFAGLLSITSILFYIAAIMCFARKPPLQDDMLRKDDTVRREDETPYRPL</sequence>
<dbReference type="Proteomes" id="UP000275473">
    <property type="component" value="Unassembled WGS sequence"/>
</dbReference>
<comment type="caution">
    <text evidence="3">The sequence shown here is derived from an EMBL/GenBank/DDBJ whole genome shotgun (WGS) entry which is preliminary data.</text>
</comment>
<dbReference type="AlphaFoldDB" id="A0A3M8P5G9"/>
<keyword evidence="1" id="KW-1133">Transmembrane helix</keyword>
<dbReference type="InterPro" id="IPR025273">
    <property type="entry name" value="DUF4064"/>
</dbReference>
<keyword evidence="4" id="KW-1185">Reference proteome</keyword>
<proteinExistence type="predicted"/>
<evidence type="ECO:0000259" key="2">
    <source>
        <dbReference type="Pfam" id="PF13273"/>
    </source>
</evidence>
<evidence type="ECO:0000256" key="1">
    <source>
        <dbReference type="SAM" id="Phobius"/>
    </source>
</evidence>
<name>A0A3M8P5G9_9BACL</name>
<reference evidence="3 4" key="1">
    <citation type="journal article" date="2018" name="Int. J. Syst. Evol. Microbiol.">
        <title>Planococcus salinus sp. nov., a moderately halophilic bacterium isolated from a saline-alkali soil.</title>
        <authorList>
            <person name="Gan L."/>
        </authorList>
    </citation>
    <scope>NUCLEOTIDE SEQUENCE [LARGE SCALE GENOMIC DNA]</scope>
    <source>
        <strain evidence="3 4">LCB217</strain>
    </source>
</reference>
<dbReference type="RefSeq" id="WP_123166240.1">
    <property type="nucleotide sequence ID" value="NZ_RIAX01000012.1"/>
</dbReference>
<feature type="transmembrane region" description="Helical" evidence="1">
    <location>
        <begin position="113"/>
        <end position="137"/>
    </location>
</feature>
<keyword evidence="1" id="KW-0812">Transmembrane</keyword>
<protein>
    <submittedName>
        <fullName evidence="3">DUF4064 domain-containing protein</fullName>
    </submittedName>
</protein>
<dbReference type="OrthoDB" id="2357232at2"/>
<accession>A0A3M8P5G9</accession>
<evidence type="ECO:0000313" key="3">
    <source>
        <dbReference type="EMBL" id="RNF38540.1"/>
    </source>
</evidence>
<dbReference type="Pfam" id="PF13273">
    <property type="entry name" value="DUF4064"/>
    <property type="match status" value="1"/>
</dbReference>